<feature type="region of interest" description="Uridylyltransferase" evidence="8">
    <location>
        <begin position="1"/>
        <end position="320"/>
    </location>
</feature>
<organism evidence="11 12">
    <name type="scientific">Bibersteinia trehalosi Y31</name>
    <dbReference type="NCBI Taxonomy" id="1261658"/>
    <lineage>
        <taxon>Bacteria</taxon>
        <taxon>Pseudomonadati</taxon>
        <taxon>Pseudomonadota</taxon>
        <taxon>Gammaproteobacteria</taxon>
        <taxon>Pasteurellales</taxon>
        <taxon>Pasteurellaceae</taxon>
        <taxon>Bibersteinia</taxon>
    </lineage>
</organism>
<dbReference type="EC" id="3.1.4.-" evidence="8"/>
<evidence type="ECO:0000256" key="8">
    <source>
        <dbReference type="HAMAP-Rule" id="MF_00277"/>
    </source>
</evidence>
<dbReference type="Gene3D" id="1.10.3210.10">
    <property type="entry name" value="Hypothetical protein af1432"/>
    <property type="match status" value="1"/>
</dbReference>
<dbReference type="EMBL" id="JACI01000002">
    <property type="protein sequence ID" value="OAQ14776.1"/>
    <property type="molecule type" value="Genomic_DNA"/>
</dbReference>
<dbReference type="InterPro" id="IPR010043">
    <property type="entry name" value="UTase/UR"/>
</dbReference>
<evidence type="ECO:0000256" key="4">
    <source>
        <dbReference type="ARBA" id="ARBA00022801"/>
    </source>
</evidence>
<dbReference type="PROSITE" id="PS51671">
    <property type="entry name" value="ACT"/>
    <property type="match status" value="2"/>
</dbReference>
<evidence type="ECO:0000256" key="2">
    <source>
        <dbReference type="ARBA" id="ARBA00022695"/>
    </source>
</evidence>
<dbReference type="InterPro" id="IPR013546">
    <property type="entry name" value="PII_UdlTrfase/GS_AdlTrfase"/>
</dbReference>
<evidence type="ECO:0000256" key="6">
    <source>
        <dbReference type="ARBA" id="ARBA00023268"/>
    </source>
</evidence>
<dbReference type="NCBIfam" id="NF002487">
    <property type="entry name" value="PRK01759.1"/>
    <property type="match status" value="1"/>
</dbReference>
<dbReference type="GO" id="GO:0008773">
    <property type="term" value="F:[protein-PII] uridylyltransferase activity"/>
    <property type="evidence" value="ECO:0007669"/>
    <property type="project" value="UniProtKB-UniRule"/>
</dbReference>
<dbReference type="CDD" id="cd00077">
    <property type="entry name" value="HDc"/>
    <property type="match status" value="1"/>
</dbReference>
<comment type="caution">
    <text evidence="8">Lacks conserved residue(s) required for the propagation of feature annotation.</text>
</comment>
<sequence length="863" mass="100466">MLDSPTLKTALTAFNQQQKNAFAKQDIFTLLTERSHFYDALLSQLWQQFALDKRQDLALVAVGGYGRQEMFPLSDLDILVLTEKPLDEITQQHLNALFNLLWDSKLQLGSAVRTIEECIEIGRQELSVASNMFESRFILGNKGLWQALMARIFQDDFWAIQPFFYAKMVERDTRYARYHNTSYNLEPDLKHSPGGLRDLHLISWIMLRHYGTNNFATLMQKGIFYPEEFQELQRAQKTLFRMRFALHLQLKRYDNRLRFDRQLQLSEQLGFEGEGNVAVEHMMKQFFQATQSISQISRLILVAFKHQIIEPLQKKGEKQPLDELFFLQNDRISTYHPHCFITQPHKALDLFFYLTQYPQAKIEINTLRQLRLALKKQTTPLCYHAQARTAFIRLFSQANVISRAIIPMHQFGMLTAYLPQWSAIEGLMQFDLFHIYTVDEHSVRVMLNLEQFLLAENHEKFPLCYKLFPRLPNKPLLYLAALFHDIAKGRKGDHAENGAIDMREFAALHGFNQIEIDYMAWLVEQHLTMSITAQRRDIHDPEVIQQFAKLVKNQTALDALTCLTVADIYATNESLWNDWKRTLFAKLHQLTTSQLAQGETLLDQQQLVQQHRQEALEQLKLVLSPQQHQLLEQFWQHCPKSYFIRHNPTQLVWHALSLVTQAKFELPKLMVLVSNQYARGATEIFIYCEDQPQLFARIAHILSQKKISIHDAQIITSKTGLVLDSFIVTESDGKPLNELRCQQIHLALIQTLSQPTKPFKALKKPVKYRSFKTKTRVRFLESSQPNQTTFELFTLDRDGLLASISSIFNQLSLNLLNAKITTIGERVEDFFVINNRAKQTLSNEEKEKLKQHLLQELGGDITE</sequence>
<comment type="similarity">
    <text evidence="8">Belongs to the GlnD family.</text>
</comment>
<dbReference type="RefSeq" id="WP_064318999.1">
    <property type="nucleotide sequence ID" value="NZ_JACI01000002.1"/>
</dbReference>
<comment type="catalytic activity">
    <reaction evidence="8">
        <text>[protein-PII]-L-tyrosine + UTP = [protein-PII]-uridylyl-L-tyrosine + diphosphate</text>
        <dbReference type="Rhea" id="RHEA:13673"/>
        <dbReference type="Rhea" id="RHEA-COMP:12147"/>
        <dbReference type="Rhea" id="RHEA-COMP:12148"/>
        <dbReference type="ChEBI" id="CHEBI:33019"/>
        <dbReference type="ChEBI" id="CHEBI:46398"/>
        <dbReference type="ChEBI" id="CHEBI:46858"/>
        <dbReference type="ChEBI" id="CHEBI:90602"/>
        <dbReference type="EC" id="2.7.7.59"/>
    </reaction>
</comment>
<dbReference type="CDD" id="cd04900">
    <property type="entry name" value="ACT_UUR-like_1"/>
    <property type="match status" value="1"/>
</dbReference>
<dbReference type="GO" id="GO:0008893">
    <property type="term" value="F:guanosine-3',5'-bis(diphosphate) 3'-diphosphatase activity"/>
    <property type="evidence" value="ECO:0007669"/>
    <property type="project" value="UniProtKB-EC"/>
</dbReference>
<dbReference type="Pfam" id="PF01966">
    <property type="entry name" value="HD"/>
    <property type="match status" value="1"/>
</dbReference>
<dbReference type="PIRSF" id="PIRSF006288">
    <property type="entry name" value="PII_uridyltransf"/>
    <property type="match status" value="1"/>
</dbReference>
<dbReference type="InterPro" id="IPR002934">
    <property type="entry name" value="Polymerase_NTP_transf_dom"/>
</dbReference>
<dbReference type="SMART" id="SM00471">
    <property type="entry name" value="HDc"/>
    <property type="match status" value="1"/>
</dbReference>
<dbReference type="PANTHER" id="PTHR47320:SF1">
    <property type="entry name" value="BIFUNCTIONAL URIDYLYLTRANSFERASE_URIDYLYL-REMOVING ENZYME"/>
    <property type="match status" value="1"/>
</dbReference>
<dbReference type="AlphaFoldDB" id="A0A179CXY9"/>
<evidence type="ECO:0000259" key="9">
    <source>
        <dbReference type="PROSITE" id="PS51671"/>
    </source>
</evidence>
<feature type="domain" description="HD" evidence="10">
    <location>
        <begin position="438"/>
        <end position="560"/>
    </location>
</feature>
<dbReference type="Pfam" id="PF08335">
    <property type="entry name" value="GlnD_UR_UTase"/>
    <property type="match status" value="1"/>
</dbReference>
<dbReference type="SUPFAM" id="SSF81301">
    <property type="entry name" value="Nucleotidyltransferase"/>
    <property type="match status" value="1"/>
</dbReference>
<evidence type="ECO:0000256" key="5">
    <source>
        <dbReference type="ARBA" id="ARBA00022842"/>
    </source>
</evidence>
<comment type="catalytic activity">
    <reaction evidence="7">
        <text>guanosine 3',5'-bis(diphosphate) + H2O = GDP + diphosphate + H(+)</text>
        <dbReference type="Rhea" id="RHEA:14253"/>
        <dbReference type="ChEBI" id="CHEBI:15377"/>
        <dbReference type="ChEBI" id="CHEBI:15378"/>
        <dbReference type="ChEBI" id="CHEBI:33019"/>
        <dbReference type="ChEBI" id="CHEBI:58189"/>
        <dbReference type="ChEBI" id="CHEBI:77828"/>
        <dbReference type="EC" id="3.1.7.2"/>
    </reaction>
</comment>
<feature type="domain" description="ACT" evidence="9">
    <location>
        <begin position="789"/>
        <end position="863"/>
    </location>
</feature>
<evidence type="ECO:0000256" key="3">
    <source>
        <dbReference type="ARBA" id="ARBA00022737"/>
    </source>
</evidence>
<dbReference type="HAMAP" id="MF_00277">
    <property type="entry name" value="PII_uridylyl_transf"/>
    <property type="match status" value="1"/>
</dbReference>
<keyword evidence="3" id="KW-0677">Repeat</keyword>
<dbReference type="SUPFAM" id="SSF109604">
    <property type="entry name" value="HD-domain/PDEase-like"/>
    <property type="match status" value="1"/>
</dbReference>
<dbReference type="InterPro" id="IPR045865">
    <property type="entry name" value="ACT-like_dom_sf"/>
</dbReference>
<dbReference type="SUPFAM" id="SSF81593">
    <property type="entry name" value="Nucleotidyltransferase substrate binding subunit/domain"/>
    <property type="match status" value="1"/>
</dbReference>
<proteinExistence type="inferred from homology"/>
<name>A0A179CXY9_BIBTR</name>
<comment type="cofactor">
    <cofactor evidence="8">
        <name>Mg(2+)</name>
        <dbReference type="ChEBI" id="CHEBI:18420"/>
    </cofactor>
</comment>
<protein>
    <recommendedName>
        <fullName evidence="8">Bifunctional uridylyltransferase/uridylyl-removing enzyme</fullName>
        <shortName evidence="8">UTase/UR</shortName>
    </recommendedName>
    <alternativeName>
        <fullName evidence="8">Bifunctional [protein-PII] modification enzyme</fullName>
    </alternativeName>
    <alternativeName>
        <fullName evidence="8">Bifunctional nitrogen sensor protein</fullName>
    </alternativeName>
    <domain>
        <recommendedName>
            <fullName evidence="8">[Protein-PII] uridylyltransferase</fullName>
            <shortName evidence="8">PII uridylyltransferase</shortName>
            <shortName evidence="8">UTase</shortName>
            <ecNumber evidence="8">2.7.7.59</ecNumber>
        </recommendedName>
    </domain>
    <domain>
        <recommendedName>
            <fullName evidence="8">[Protein-PII]-UMP uridylyl-removing enzyme</fullName>
            <shortName evidence="8">UR</shortName>
            <ecNumber evidence="8">3.1.4.-</ecNumber>
        </recommendedName>
    </domain>
</protein>
<dbReference type="GO" id="GO:0008081">
    <property type="term" value="F:phosphoric diester hydrolase activity"/>
    <property type="evidence" value="ECO:0007669"/>
    <property type="project" value="UniProtKB-UniRule"/>
</dbReference>
<evidence type="ECO:0000256" key="1">
    <source>
        <dbReference type="ARBA" id="ARBA00022679"/>
    </source>
</evidence>
<comment type="domain">
    <text evidence="8">Has four distinct domains: an N-terminal nucleotidyltransferase (NT) domain responsible for UTase activity, a central HD domain that encodes UR activity, and two C-terminal ACT domains that seem to have a role in glutamine sensing.</text>
</comment>
<dbReference type="PROSITE" id="PS51831">
    <property type="entry name" value="HD"/>
    <property type="match status" value="1"/>
</dbReference>
<keyword evidence="1 8" id="KW-0808">Transferase</keyword>
<evidence type="ECO:0000313" key="12">
    <source>
        <dbReference type="Proteomes" id="UP000078358"/>
    </source>
</evidence>
<dbReference type="EC" id="2.7.7.59" evidence="8"/>
<keyword evidence="4 8" id="KW-0378">Hydrolase</keyword>
<evidence type="ECO:0000313" key="11">
    <source>
        <dbReference type="EMBL" id="OAQ14776.1"/>
    </source>
</evidence>
<comment type="caution">
    <text evidence="11">The sequence shown here is derived from an EMBL/GenBank/DDBJ whole genome shotgun (WGS) entry which is preliminary data.</text>
</comment>
<dbReference type="CDD" id="cd05401">
    <property type="entry name" value="NT_GlnE_GlnD_like"/>
    <property type="match status" value="1"/>
</dbReference>
<comment type="function">
    <text evidence="8">Modifies, by uridylylation and deuridylylation, the PII regulatory proteins (GlnB and homologs), in response to the nitrogen status of the cell that GlnD senses through the glutamine level. Under low glutamine levels, catalyzes the conversion of the PII proteins and UTP to PII-UMP and PPi, while under higher glutamine levels, GlnD hydrolyzes PII-UMP to PII and UMP (deuridylylation). Thus, controls uridylylation state and activity of the PII proteins, and plays an important role in the regulation of nitrogen metabolism.</text>
</comment>
<keyword evidence="6 8" id="KW-0511">Multifunctional enzyme</keyword>
<comment type="activity regulation">
    <text evidence="8">Uridylyltransferase (UTase) activity is inhibited by glutamine, while glutamine activates uridylyl-removing (UR) activity.</text>
</comment>
<dbReference type="SUPFAM" id="SSF55021">
    <property type="entry name" value="ACT-like"/>
    <property type="match status" value="2"/>
</dbReference>
<dbReference type="NCBIfam" id="TIGR01693">
    <property type="entry name" value="UTase_glnD"/>
    <property type="match status" value="1"/>
</dbReference>
<accession>A0A179CXY9</accession>
<dbReference type="InterPro" id="IPR003607">
    <property type="entry name" value="HD/PDEase_dom"/>
</dbReference>
<evidence type="ECO:0000256" key="7">
    <source>
        <dbReference type="ARBA" id="ARBA00047968"/>
    </source>
</evidence>
<reference evidence="11 12" key="1">
    <citation type="submission" date="2014-01" db="EMBL/GenBank/DDBJ databases">
        <authorList>
            <person name="Zuccon D."/>
        </authorList>
    </citation>
    <scope>NUCLEOTIDE SEQUENCE [LARGE SCALE GENOMIC DNA]</scope>
    <source>
        <strain evidence="11 12">Y31</strain>
    </source>
</reference>
<comment type="catalytic activity">
    <reaction evidence="8">
        <text>[protein-PII]-uridylyl-L-tyrosine + H2O = [protein-PII]-L-tyrosine + UMP + H(+)</text>
        <dbReference type="Rhea" id="RHEA:48600"/>
        <dbReference type="Rhea" id="RHEA-COMP:12147"/>
        <dbReference type="Rhea" id="RHEA-COMP:12148"/>
        <dbReference type="ChEBI" id="CHEBI:15377"/>
        <dbReference type="ChEBI" id="CHEBI:15378"/>
        <dbReference type="ChEBI" id="CHEBI:46858"/>
        <dbReference type="ChEBI" id="CHEBI:57865"/>
        <dbReference type="ChEBI" id="CHEBI:90602"/>
    </reaction>
</comment>
<dbReference type="InterPro" id="IPR002912">
    <property type="entry name" value="ACT_dom"/>
</dbReference>
<dbReference type="PANTHER" id="PTHR47320">
    <property type="entry name" value="BIFUNCTIONAL URIDYLYLTRANSFERASE/URIDYLYL-REMOVING ENZYME"/>
    <property type="match status" value="1"/>
</dbReference>
<evidence type="ECO:0000259" key="10">
    <source>
        <dbReference type="PROSITE" id="PS51831"/>
    </source>
</evidence>
<dbReference type="Pfam" id="PF01909">
    <property type="entry name" value="NTP_transf_2"/>
    <property type="match status" value="1"/>
</dbReference>
<dbReference type="InterPro" id="IPR043519">
    <property type="entry name" value="NT_sf"/>
</dbReference>
<keyword evidence="5 8" id="KW-0460">Magnesium</keyword>
<dbReference type="GO" id="GO:0006808">
    <property type="term" value="P:regulation of nitrogen utilization"/>
    <property type="evidence" value="ECO:0007669"/>
    <property type="project" value="UniProtKB-UniRule"/>
</dbReference>
<dbReference type="PATRIC" id="fig|1261658.3.peg.2134"/>
<keyword evidence="2 8" id="KW-0548">Nucleotidyltransferase</keyword>
<feature type="domain" description="ACT" evidence="9">
    <location>
        <begin position="683"/>
        <end position="769"/>
    </location>
</feature>
<dbReference type="InterPro" id="IPR006674">
    <property type="entry name" value="HD_domain"/>
</dbReference>
<dbReference type="Proteomes" id="UP000078358">
    <property type="component" value="Unassembled WGS sequence"/>
</dbReference>
<dbReference type="CDD" id="cd04899">
    <property type="entry name" value="ACT_ACR-UUR-like_2"/>
    <property type="match status" value="1"/>
</dbReference>
<gene>
    <name evidence="8 11" type="primary">glnD</name>
    <name evidence="11" type="ORF">F480_10665</name>
</gene>